<dbReference type="EMBL" id="JAHRHY010000016">
    <property type="protein sequence ID" value="KAG9063297.1"/>
    <property type="molecule type" value="Genomic_DNA"/>
</dbReference>
<evidence type="ECO:0000313" key="1">
    <source>
        <dbReference type="EMBL" id="KAG9063297.1"/>
    </source>
</evidence>
<evidence type="ECO:0008006" key="3">
    <source>
        <dbReference type="Google" id="ProtNLM"/>
    </source>
</evidence>
<dbReference type="Proteomes" id="UP000707451">
    <property type="component" value="Unassembled WGS sequence"/>
</dbReference>
<dbReference type="Gene3D" id="3.80.10.10">
    <property type="entry name" value="Ribonuclease Inhibitor"/>
    <property type="match status" value="1"/>
</dbReference>
<keyword evidence="2" id="KW-1185">Reference proteome</keyword>
<organism evidence="1 2">
    <name type="scientific">Linnemannia hyalina</name>
    <dbReference type="NCBI Taxonomy" id="64524"/>
    <lineage>
        <taxon>Eukaryota</taxon>
        <taxon>Fungi</taxon>
        <taxon>Fungi incertae sedis</taxon>
        <taxon>Mucoromycota</taxon>
        <taxon>Mortierellomycotina</taxon>
        <taxon>Mortierellomycetes</taxon>
        <taxon>Mortierellales</taxon>
        <taxon>Mortierellaceae</taxon>
        <taxon>Linnemannia</taxon>
    </lineage>
</organism>
<comment type="caution">
    <text evidence="1">The sequence shown here is derived from an EMBL/GenBank/DDBJ whole genome shotgun (WGS) entry which is preliminary data.</text>
</comment>
<protein>
    <recommendedName>
        <fullName evidence="3">F-box domain-containing protein</fullName>
    </recommendedName>
</protein>
<dbReference type="OrthoDB" id="2434117at2759"/>
<sequence length="510" mass="57603">MATAACDTFFDLPELVCRLTHFLPQHDLIKLLQLNHHINTICTPELWRTLDLTPRIVSEQLLDSPLGLQALSRNINSLNRSTLTHLSLNRVPLTPLRILRHICRTLSQLTHLQTLRLEAPWGHFINHQSFNALFSSCPRSLVEFSLRAEVEYFGGGTDLTPDEDDWDFDQRPLVPSTEPFHCLMRLEFPRIRSKESAQAVIIVPTLMLCPALETLKLPAIKDAQTIELISMTLRLFCPLVTDMSLASDASVREGGEDVMGIMQQISPGHRLRNIYLINCLDNALPSTTAAAFLQHAVSLRRVELSATRLLKSATIQTILVSCQGLEYLKIEENVSSTDCALHLEDAALAEWGCARIRYLELTVAFTPDGRDPKYFAADPTMTTWTEEDHHHWDLMDRLYTQIGALSELVVLKLKAAGVPRPPHTPRNRQRGDNFKDTCLPGLLSLEDPTSGKIGFLSRLSGLTKLRELRGSLFWTNREVLARTGEREVEWRRPGLLLEGDQRDEGDTIFL</sequence>
<accession>A0A9P8BRV2</accession>
<name>A0A9P8BRV2_9FUNG</name>
<dbReference type="AlphaFoldDB" id="A0A9P8BRV2"/>
<evidence type="ECO:0000313" key="2">
    <source>
        <dbReference type="Proteomes" id="UP000707451"/>
    </source>
</evidence>
<dbReference type="SUPFAM" id="SSF52047">
    <property type="entry name" value="RNI-like"/>
    <property type="match status" value="1"/>
</dbReference>
<proteinExistence type="predicted"/>
<gene>
    <name evidence="1" type="ORF">KI688_004179</name>
</gene>
<dbReference type="InterPro" id="IPR032675">
    <property type="entry name" value="LRR_dom_sf"/>
</dbReference>
<reference evidence="1" key="1">
    <citation type="submission" date="2021-06" db="EMBL/GenBank/DDBJ databases">
        <title>Genome Sequence of Mortierella hyaline Strain SCG-10, a Cold-Adapted, Nitrate-Reducing Fungus Isolated from Soil in Minnesota, USA.</title>
        <authorList>
            <person name="Aldossari N."/>
        </authorList>
    </citation>
    <scope>NUCLEOTIDE SEQUENCE</scope>
    <source>
        <strain evidence="1">SCG-10</strain>
    </source>
</reference>